<sequence>MYVVLLHFWSAHKLCLFGGIFASRIGCYIFTADLRSIVHARAVSCSIPPRLSCSGHSLSNSPCPSSSFARRESTADFHGKIFQWQEILFRCIVDRSL</sequence>
<dbReference type="Proteomes" id="UP000714275">
    <property type="component" value="Unassembled WGS sequence"/>
</dbReference>
<dbReference type="EMBL" id="JABBWD010000035">
    <property type="protein sequence ID" value="KAG1775157.1"/>
    <property type="molecule type" value="Genomic_DNA"/>
</dbReference>
<protein>
    <submittedName>
        <fullName evidence="1">Uncharacterized protein</fullName>
    </submittedName>
</protein>
<reference evidence="1" key="1">
    <citation type="journal article" date="2020" name="New Phytol.">
        <title>Comparative genomics reveals dynamic genome evolution in host specialist ectomycorrhizal fungi.</title>
        <authorList>
            <person name="Lofgren L.A."/>
            <person name="Nguyen N.H."/>
            <person name="Vilgalys R."/>
            <person name="Ruytinx J."/>
            <person name="Liao H.L."/>
            <person name="Branco S."/>
            <person name="Kuo A."/>
            <person name="LaButti K."/>
            <person name="Lipzen A."/>
            <person name="Andreopoulos W."/>
            <person name="Pangilinan J."/>
            <person name="Riley R."/>
            <person name="Hundley H."/>
            <person name="Na H."/>
            <person name="Barry K."/>
            <person name="Grigoriev I.V."/>
            <person name="Stajich J.E."/>
            <person name="Kennedy P.G."/>
        </authorList>
    </citation>
    <scope>NUCLEOTIDE SEQUENCE</scope>
    <source>
        <strain evidence="1">DOB743</strain>
    </source>
</reference>
<dbReference type="AlphaFoldDB" id="A0A9P7D133"/>
<name>A0A9P7D133_9AGAM</name>
<organism evidence="1 2">
    <name type="scientific">Suillus placidus</name>
    <dbReference type="NCBI Taxonomy" id="48579"/>
    <lineage>
        <taxon>Eukaryota</taxon>
        <taxon>Fungi</taxon>
        <taxon>Dikarya</taxon>
        <taxon>Basidiomycota</taxon>
        <taxon>Agaricomycotina</taxon>
        <taxon>Agaricomycetes</taxon>
        <taxon>Agaricomycetidae</taxon>
        <taxon>Boletales</taxon>
        <taxon>Suillineae</taxon>
        <taxon>Suillaceae</taxon>
        <taxon>Suillus</taxon>
    </lineage>
</organism>
<evidence type="ECO:0000313" key="2">
    <source>
        <dbReference type="Proteomes" id="UP000714275"/>
    </source>
</evidence>
<comment type="caution">
    <text evidence="1">The sequence shown here is derived from an EMBL/GenBank/DDBJ whole genome shotgun (WGS) entry which is preliminary data.</text>
</comment>
<evidence type="ECO:0000313" key="1">
    <source>
        <dbReference type="EMBL" id="KAG1775157.1"/>
    </source>
</evidence>
<keyword evidence="2" id="KW-1185">Reference proteome</keyword>
<proteinExistence type="predicted"/>
<gene>
    <name evidence="1" type="ORF">EV702DRAFT_1119010</name>
</gene>
<accession>A0A9P7D133</accession>